<protein>
    <recommendedName>
        <fullName evidence="4">Secreted protein</fullName>
    </recommendedName>
</protein>
<proteinExistence type="predicted"/>
<dbReference type="EMBL" id="JAODOP010000004">
    <property type="protein sequence ID" value="MEF3835576.1"/>
    <property type="molecule type" value="Genomic_DNA"/>
</dbReference>
<evidence type="ECO:0000313" key="2">
    <source>
        <dbReference type="EMBL" id="MEF3835576.1"/>
    </source>
</evidence>
<feature type="signal peptide" evidence="1">
    <location>
        <begin position="1"/>
        <end position="19"/>
    </location>
</feature>
<gene>
    <name evidence="2" type="ORF">N1F79_20795</name>
</gene>
<dbReference type="RefSeq" id="WP_303307859.1">
    <property type="nucleotide sequence ID" value="NZ_JAODOP010000004.1"/>
</dbReference>
<dbReference type="Proteomes" id="UP001337305">
    <property type="component" value="Unassembled WGS sequence"/>
</dbReference>
<comment type="caution">
    <text evidence="2">The sequence shown here is derived from an EMBL/GenBank/DDBJ whole genome shotgun (WGS) entry which is preliminary data.</text>
</comment>
<keyword evidence="3" id="KW-1185">Reference proteome</keyword>
<accession>A0ABU7XZ00</accession>
<keyword evidence="1" id="KW-0732">Signal</keyword>
<evidence type="ECO:0000256" key="1">
    <source>
        <dbReference type="SAM" id="SignalP"/>
    </source>
</evidence>
<reference evidence="2 3" key="1">
    <citation type="submission" date="2022-09" db="EMBL/GenBank/DDBJ databases">
        <title>Genome sequencing of Flavivirga sp. MEBiC05379.</title>
        <authorList>
            <person name="Oh H.-M."/>
            <person name="Kwon K.K."/>
            <person name="Park M.J."/>
            <person name="Yang S.-H."/>
        </authorList>
    </citation>
    <scope>NUCLEOTIDE SEQUENCE [LARGE SCALE GENOMIC DNA]</scope>
    <source>
        <strain evidence="2 3">MEBiC05379</strain>
    </source>
</reference>
<sequence>MRLYFSFFILFTFSLSTHAQVDVKKKSIAIPAVKSKDSVDAILFLPSKPNSNTPINNINTPRVSNNLNMPQKEFSMFGGEKFGNPGELYENRLNKSLDPLKLSKQELELKNGSTTDQYFGDFKSKAKFVNVVYRDHGYVDGDIIQVLVNDDVIHARVYLTGGFKGFKLDLQPGFNKIDFLALNQGESGPNTAEFKVVDDAGTLVSSNRWNLATGVKATIIVVKE</sequence>
<name>A0ABU7XZ00_9FLAO</name>
<feature type="chain" id="PRO_5047181377" description="Secreted protein" evidence="1">
    <location>
        <begin position="20"/>
        <end position="224"/>
    </location>
</feature>
<organism evidence="2 3">
    <name type="scientific">Flavivirga spongiicola</name>
    <dbReference type="NCBI Taxonomy" id="421621"/>
    <lineage>
        <taxon>Bacteria</taxon>
        <taxon>Pseudomonadati</taxon>
        <taxon>Bacteroidota</taxon>
        <taxon>Flavobacteriia</taxon>
        <taxon>Flavobacteriales</taxon>
        <taxon>Flavobacteriaceae</taxon>
        <taxon>Flavivirga</taxon>
    </lineage>
</organism>
<evidence type="ECO:0008006" key="4">
    <source>
        <dbReference type="Google" id="ProtNLM"/>
    </source>
</evidence>
<evidence type="ECO:0000313" key="3">
    <source>
        <dbReference type="Proteomes" id="UP001337305"/>
    </source>
</evidence>